<evidence type="ECO:0000256" key="3">
    <source>
        <dbReference type="ARBA" id="ARBA00022691"/>
    </source>
</evidence>
<dbReference type="SFLD" id="SFLDS00029">
    <property type="entry name" value="Radical_SAM"/>
    <property type="match status" value="1"/>
</dbReference>
<dbReference type="InterPro" id="IPR058240">
    <property type="entry name" value="rSAM_sf"/>
</dbReference>
<name>A0ABW0MBJ1_9BURK</name>
<dbReference type="Gene3D" id="3.20.20.70">
    <property type="entry name" value="Aldolase class I"/>
    <property type="match status" value="1"/>
</dbReference>
<keyword evidence="5" id="KW-0408">Iron</keyword>
<dbReference type="Pfam" id="PF04055">
    <property type="entry name" value="Radical_SAM"/>
    <property type="match status" value="1"/>
</dbReference>
<keyword evidence="4" id="KW-0479">Metal-binding</keyword>
<keyword evidence="3" id="KW-0949">S-adenosyl-L-methionine</keyword>
<keyword evidence="9" id="KW-1185">Reference proteome</keyword>
<dbReference type="PANTHER" id="PTHR43787">
    <property type="entry name" value="FEMO COFACTOR BIOSYNTHESIS PROTEIN NIFB-RELATED"/>
    <property type="match status" value="1"/>
</dbReference>
<evidence type="ECO:0000256" key="6">
    <source>
        <dbReference type="ARBA" id="ARBA00023014"/>
    </source>
</evidence>
<dbReference type="EMBL" id="JBHSMT010000014">
    <property type="protein sequence ID" value="MFC5474602.1"/>
    <property type="molecule type" value="Genomic_DNA"/>
</dbReference>
<dbReference type="InterPro" id="IPR007197">
    <property type="entry name" value="rSAM"/>
</dbReference>
<evidence type="ECO:0000256" key="2">
    <source>
        <dbReference type="ARBA" id="ARBA00022485"/>
    </source>
</evidence>
<proteinExistence type="predicted"/>
<comment type="cofactor">
    <cofactor evidence="1">
        <name>[4Fe-4S] cluster</name>
        <dbReference type="ChEBI" id="CHEBI:49883"/>
    </cofactor>
</comment>
<keyword evidence="6" id="KW-0411">Iron-sulfur</keyword>
<dbReference type="PANTHER" id="PTHR43787:SF3">
    <property type="entry name" value="ARYLSULFATASE REGULATORY PROTEIN"/>
    <property type="match status" value="1"/>
</dbReference>
<comment type="caution">
    <text evidence="8">The sequence shown here is derived from an EMBL/GenBank/DDBJ whole genome shotgun (WGS) entry which is preliminary data.</text>
</comment>
<dbReference type="CDD" id="cd01335">
    <property type="entry name" value="Radical_SAM"/>
    <property type="match status" value="1"/>
</dbReference>
<evidence type="ECO:0000256" key="5">
    <source>
        <dbReference type="ARBA" id="ARBA00023004"/>
    </source>
</evidence>
<evidence type="ECO:0000313" key="9">
    <source>
        <dbReference type="Proteomes" id="UP001596045"/>
    </source>
</evidence>
<evidence type="ECO:0000256" key="4">
    <source>
        <dbReference type="ARBA" id="ARBA00022723"/>
    </source>
</evidence>
<evidence type="ECO:0000313" key="8">
    <source>
        <dbReference type="EMBL" id="MFC5474602.1"/>
    </source>
</evidence>
<keyword evidence="2" id="KW-0004">4Fe-4S</keyword>
<sequence length="456" mass="50473">MLTSLKLSRYIVTSDLLSAARTGFQGRVVFPTRSSSPLTVDELTWRRIQDGALDALPPNAVQRLIEAKVLVPADEDEFAAVVSENMAAIEQQDVLYQVVQPSAWCQLDCSYCGQEHSKKWLGEEQQEEFLQRIRARLASGRYRHLKIGWFGAEPLTGLTVMRRLGASAQALAKELGCGYSARIISNGIGLTPAIARELLEQHCISEAEITLDGLAADHDRLRFTKTGKGSFRKIFDNLRSVAAATELKLVIRCNVDRLNADGVAPLIEQIAQAGLAQRVQFYTSPVYAWGNDADQTALDREEFAQCEVEWLALQMRLGFQVGLLPPRRKIVCMSVQREAEVVDAYGATFNCTEVPYVPAYGQPNSYEIRIPVSSIKVRSGAKLHAGSNETPANKLHNFNQQLLQGEHLQCASCNMLPVCGGQCPKSWHEGHAPCPSAKINMKERLNLLFAADQMTE</sequence>
<gene>
    <name evidence="8" type="ORF">ACFPM8_11600</name>
</gene>
<evidence type="ECO:0000256" key="1">
    <source>
        <dbReference type="ARBA" id="ARBA00001966"/>
    </source>
</evidence>
<accession>A0ABW0MBJ1</accession>
<dbReference type="SFLD" id="SFLDG01067">
    <property type="entry name" value="SPASM/twitch_domain_containing"/>
    <property type="match status" value="1"/>
</dbReference>
<dbReference type="Proteomes" id="UP001596045">
    <property type="component" value="Unassembled WGS sequence"/>
</dbReference>
<dbReference type="SUPFAM" id="SSF102114">
    <property type="entry name" value="Radical SAM enzymes"/>
    <property type="match status" value="1"/>
</dbReference>
<organism evidence="8 9">
    <name type="scientific">Paraherbaspirillum soli</name>
    <dbReference type="NCBI Taxonomy" id="631222"/>
    <lineage>
        <taxon>Bacteria</taxon>
        <taxon>Pseudomonadati</taxon>
        <taxon>Pseudomonadota</taxon>
        <taxon>Betaproteobacteria</taxon>
        <taxon>Burkholderiales</taxon>
        <taxon>Oxalobacteraceae</taxon>
        <taxon>Paraherbaspirillum</taxon>
    </lineage>
</organism>
<feature type="domain" description="Radical SAM core" evidence="7">
    <location>
        <begin position="100"/>
        <end position="243"/>
    </location>
</feature>
<dbReference type="RefSeq" id="WP_378997701.1">
    <property type="nucleotide sequence ID" value="NZ_JBHSMT010000014.1"/>
</dbReference>
<protein>
    <submittedName>
        <fullName evidence="8">Radical SAM protein</fullName>
    </submittedName>
</protein>
<evidence type="ECO:0000259" key="7">
    <source>
        <dbReference type="Pfam" id="PF04055"/>
    </source>
</evidence>
<dbReference type="InterPro" id="IPR013785">
    <property type="entry name" value="Aldolase_TIM"/>
</dbReference>
<reference evidence="9" key="1">
    <citation type="journal article" date="2019" name="Int. J. Syst. Evol. Microbiol.">
        <title>The Global Catalogue of Microorganisms (GCM) 10K type strain sequencing project: providing services to taxonomists for standard genome sequencing and annotation.</title>
        <authorList>
            <consortium name="The Broad Institute Genomics Platform"/>
            <consortium name="The Broad Institute Genome Sequencing Center for Infectious Disease"/>
            <person name="Wu L."/>
            <person name="Ma J."/>
        </authorList>
    </citation>
    <scope>NUCLEOTIDE SEQUENCE [LARGE SCALE GENOMIC DNA]</scope>
    <source>
        <strain evidence="9">JCM 17066</strain>
    </source>
</reference>